<evidence type="ECO:0000313" key="12">
    <source>
        <dbReference type="EMBL" id="GGW81647.1"/>
    </source>
</evidence>
<evidence type="ECO:0000256" key="3">
    <source>
        <dbReference type="ARBA" id="ARBA00022806"/>
    </source>
</evidence>
<gene>
    <name evidence="12" type="ORF">GCM10011450_09440</name>
</gene>
<dbReference type="Gene3D" id="3.40.50.300">
    <property type="entry name" value="P-loop containing nucleotide triphosphate hydrolases"/>
    <property type="match status" value="3"/>
</dbReference>
<keyword evidence="2 10" id="KW-0378">Hydrolase</keyword>
<dbReference type="EC" id="5.6.2.4" evidence="7"/>
<dbReference type="PROSITE" id="PS51198">
    <property type="entry name" value="UVRD_HELICASE_ATP_BIND"/>
    <property type="match status" value="1"/>
</dbReference>
<evidence type="ECO:0000256" key="7">
    <source>
        <dbReference type="ARBA" id="ARBA00034808"/>
    </source>
</evidence>
<evidence type="ECO:0000256" key="10">
    <source>
        <dbReference type="PROSITE-ProRule" id="PRU00560"/>
    </source>
</evidence>
<dbReference type="Pfam" id="PF13361">
    <property type="entry name" value="UvrD_C"/>
    <property type="match status" value="1"/>
</dbReference>
<dbReference type="Pfam" id="PF00580">
    <property type="entry name" value="UvrD-helicase"/>
    <property type="match status" value="2"/>
</dbReference>
<evidence type="ECO:0000256" key="1">
    <source>
        <dbReference type="ARBA" id="ARBA00022741"/>
    </source>
</evidence>
<feature type="domain" description="UvrD-like helicase ATP-binding" evidence="11">
    <location>
        <begin position="3"/>
        <end position="278"/>
    </location>
</feature>
<sequence>MSFRSTPEQSEIISAELVSQRIVACAGSGKTATAVRRVFEIRKRLIAQSGHVALLSYSNTAVNTFRKAYELLCAESPQLSRRVLIATVDSFMTSQILLPHASRMMGCTRQPFLVHGNELFLKNCRVFNGSHNVDIEYLHVSIDTDGGIAFTESSSRGRRKSVSPIDAKNAINKLAKFGAYTHELGRYWSLMTIGKENRLLEILARKYPYILVDEAQDIGSMHGVLLSLLQEAGSTVSLIGDPNQAIYEFAEADGSYLRNFKPPNGGYCQNLTENWRSVYDIVNVANQLTAANSKTAREVPTRKHGAFLIQYDPKKLTELLSTFSNILQSNGYTKVEASVICRGTALLEKLSGCAVDIGQGATEKFARAAICRDNLGDISDAFEWMLGGILKILDNPEHTLKHDILSGSNEIIPKTMRRLLWKFLKNSTTGLPHARLNAKSVWLPSLKKRLSSLLNDIETQCELSKLETWKHNVTAAKLNDNSLLQDDFIPSEMDGINLQTVHRTKGESIGAVLYIANPKDISNLLEGPVSEEGRIGYVAVTRARDLLILAVPETSYKSKAKLLKQKGFIDWD</sequence>
<dbReference type="EMBL" id="BMYS01000004">
    <property type="protein sequence ID" value="GGW81647.1"/>
    <property type="molecule type" value="Genomic_DNA"/>
</dbReference>
<evidence type="ECO:0000313" key="13">
    <source>
        <dbReference type="Proteomes" id="UP000608345"/>
    </source>
</evidence>
<dbReference type="Proteomes" id="UP000608345">
    <property type="component" value="Unassembled WGS sequence"/>
</dbReference>
<comment type="catalytic activity">
    <reaction evidence="9">
        <text>ATP + H2O = ADP + phosphate + H(+)</text>
        <dbReference type="Rhea" id="RHEA:13065"/>
        <dbReference type="ChEBI" id="CHEBI:15377"/>
        <dbReference type="ChEBI" id="CHEBI:15378"/>
        <dbReference type="ChEBI" id="CHEBI:30616"/>
        <dbReference type="ChEBI" id="CHEBI:43474"/>
        <dbReference type="ChEBI" id="CHEBI:456216"/>
        <dbReference type="EC" id="5.6.2.4"/>
    </reaction>
</comment>
<dbReference type="GO" id="GO:0003677">
    <property type="term" value="F:DNA binding"/>
    <property type="evidence" value="ECO:0007669"/>
    <property type="project" value="InterPro"/>
</dbReference>
<dbReference type="SUPFAM" id="SSF52540">
    <property type="entry name" value="P-loop containing nucleoside triphosphate hydrolases"/>
    <property type="match status" value="1"/>
</dbReference>
<dbReference type="PANTHER" id="PTHR11070">
    <property type="entry name" value="UVRD / RECB / PCRA DNA HELICASE FAMILY MEMBER"/>
    <property type="match status" value="1"/>
</dbReference>
<reference evidence="12" key="1">
    <citation type="journal article" date="2014" name="Int. J. Syst. Evol. Microbiol.">
        <title>Complete genome sequence of Corynebacterium casei LMG S-19264T (=DSM 44701T), isolated from a smear-ripened cheese.</title>
        <authorList>
            <consortium name="US DOE Joint Genome Institute (JGI-PGF)"/>
            <person name="Walter F."/>
            <person name="Albersmeier A."/>
            <person name="Kalinowski J."/>
            <person name="Ruckert C."/>
        </authorList>
    </citation>
    <scope>NUCLEOTIDE SEQUENCE</scope>
    <source>
        <strain evidence="12">KCTC 23732</strain>
    </source>
</reference>
<evidence type="ECO:0000256" key="6">
    <source>
        <dbReference type="ARBA" id="ARBA00034617"/>
    </source>
</evidence>
<evidence type="ECO:0000256" key="4">
    <source>
        <dbReference type="ARBA" id="ARBA00022840"/>
    </source>
</evidence>
<comment type="caution">
    <text evidence="12">The sequence shown here is derived from an EMBL/GenBank/DDBJ whole genome shotgun (WGS) entry which is preliminary data.</text>
</comment>
<evidence type="ECO:0000256" key="2">
    <source>
        <dbReference type="ARBA" id="ARBA00022801"/>
    </source>
</evidence>
<evidence type="ECO:0000256" key="8">
    <source>
        <dbReference type="ARBA" id="ARBA00034923"/>
    </source>
</evidence>
<keyword evidence="4 10" id="KW-0067">ATP-binding</keyword>
<reference evidence="12" key="2">
    <citation type="submission" date="2020-09" db="EMBL/GenBank/DDBJ databases">
        <authorList>
            <person name="Sun Q."/>
            <person name="Kim S."/>
        </authorList>
    </citation>
    <scope>NUCLEOTIDE SEQUENCE</scope>
    <source>
        <strain evidence="12">KCTC 23732</strain>
    </source>
</reference>
<evidence type="ECO:0000256" key="9">
    <source>
        <dbReference type="ARBA" id="ARBA00048988"/>
    </source>
</evidence>
<dbReference type="GO" id="GO:0043138">
    <property type="term" value="F:3'-5' DNA helicase activity"/>
    <property type="evidence" value="ECO:0007669"/>
    <property type="project" value="UniProtKB-EC"/>
</dbReference>
<accession>A0A918MX84</accession>
<dbReference type="InterPro" id="IPR027417">
    <property type="entry name" value="P-loop_NTPase"/>
</dbReference>
<feature type="binding site" evidence="10">
    <location>
        <begin position="24"/>
        <end position="31"/>
    </location>
    <ligand>
        <name>ATP</name>
        <dbReference type="ChEBI" id="CHEBI:30616"/>
    </ligand>
</feature>
<keyword evidence="13" id="KW-1185">Reference proteome</keyword>
<organism evidence="12 13">
    <name type="scientific">Advenella faeciporci</name>
    <dbReference type="NCBI Taxonomy" id="797535"/>
    <lineage>
        <taxon>Bacteria</taxon>
        <taxon>Pseudomonadati</taxon>
        <taxon>Pseudomonadota</taxon>
        <taxon>Betaproteobacteria</taxon>
        <taxon>Burkholderiales</taxon>
        <taxon>Alcaligenaceae</taxon>
    </lineage>
</organism>
<protein>
    <recommendedName>
        <fullName evidence="7">DNA 3'-5' helicase</fullName>
        <ecNumber evidence="7">5.6.2.4</ecNumber>
    </recommendedName>
    <alternativeName>
        <fullName evidence="8">DNA 3'-5' helicase II</fullName>
    </alternativeName>
</protein>
<keyword evidence="1 10" id="KW-0547">Nucleotide-binding</keyword>
<dbReference type="RefSeq" id="WP_189384300.1">
    <property type="nucleotide sequence ID" value="NZ_BAABFY010000056.1"/>
</dbReference>
<dbReference type="GO" id="GO:0005524">
    <property type="term" value="F:ATP binding"/>
    <property type="evidence" value="ECO:0007669"/>
    <property type="project" value="UniProtKB-UniRule"/>
</dbReference>
<dbReference type="AlphaFoldDB" id="A0A918MX84"/>
<dbReference type="GO" id="GO:0000725">
    <property type="term" value="P:recombinational repair"/>
    <property type="evidence" value="ECO:0007669"/>
    <property type="project" value="TreeGrafter"/>
</dbReference>
<evidence type="ECO:0000259" key="11">
    <source>
        <dbReference type="PROSITE" id="PS51198"/>
    </source>
</evidence>
<name>A0A918MX84_9BURK</name>
<keyword evidence="5" id="KW-0413">Isomerase</keyword>
<dbReference type="InterPro" id="IPR014016">
    <property type="entry name" value="UvrD-like_ATP-bd"/>
</dbReference>
<keyword evidence="3 10" id="KW-0347">Helicase</keyword>
<dbReference type="PANTHER" id="PTHR11070:SF2">
    <property type="entry name" value="ATP-DEPENDENT DNA HELICASE SRS2"/>
    <property type="match status" value="1"/>
</dbReference>
<comment type="catalytic activity">
    <reaction evidence="6">
        <text>Couples ATP hydrolysis with the unwinding of duplex DNA by translocating in the 3'-5' direction.</text>
        <dbReference type="EC" id="5.6.2.4"/>
    </reaction>
</comment>
<proteinExistence type="predicted"/>
<dbReference type="InterPro" id="IPR000212">
    <property type="entry name" value="DNA_helicase_UvrD/REP"/>
</dbReference>
<evidence type="ECO:0000256" key="5">
    <source>
        <dbReference type="ARBA" id="ARBA00023235"/>
    </source>
</evidence>
<dbReference type="GO" id="GO:0016787">
    <property type="term" value="F:hydrolase activity"/>
    <property type="evidence" value="ECO:0007669"/>
    <property type="project" value="UniProtKB-UniRule"/>
</dbReference>
<dbReference type="InterPro" id="IPR014017">
    <property type="entry name" value="DNA_helicase_UvrD-like_C"/>
</dbReference>